<feature type="transmembrane region" description="Helical" evidence="1">
    <location>
        <begin position="429"/>
        <end position="451"/>
    </location>
</feature>
<feature type="transmembrane region" description="Helical" evidence="1">
    <location>
        <begin position="254"/>
        <end position="271"/>
    </location>
</feature>
<feature type="transmembrane region" description="Helical" evidence="1">
    <location>
        <begin position="387"/>
        <end position="409"/>
    </location>
</feature>
<evidence type="ECO:0000313" key="2">
    <source>
        <dbReference type="EMBL" id="CAB3722072.1"/>
    </source>
</evidence>
<feature type="transmembrane region" description="Helical" evidence="1">
    <location>
        <begin position="463"/>
        <end position="482"/>
    </location>
</feature>
<feature type="transmembrane region" description="Helical" evidence="1">
    <location>
        <begin position="93"/>
        <end position="113"/>
    </location>
</feature>
<feature type="transmembrane region" description="Helical" evidence="1">
    <location>
        <begin position="214"/>
        <end position="242"/>
    </location>
</feature>
<feature type="transmembrane region" description="Helical" evidence="1">
    <location>
        <begin position="357"/>
        <end position="375"/>
    </location>
</feature>
<feature type="transmembrane region" description="Helical" evidence="1">
    <location>
        <begin position="334"/>
        <end position="351"/>
    </location>
</feature>
<keyword evidence="1" id="KW-0812">Transmembrane</keyword>
<feature type="transmembrane region" description="Helical" evidence="1">
    <location>
        <begin position="159"/>
        <end position="178"/>
    </location>
</feature>
<reference evidence="2 3" key="1">
    <citation type="submission" date="2020-04" db="EMBL/GenBank/DDBJ databases">
        <authorList>
            <person name="De Canck E."/>
        </authorList>
    </citation>
    <scope>NUCLEOTIDE SEQUENCE [LARGE SCALE GENOMIC DNA]</scope>
    <source>
        <strain evidence="2 3">LMG 26690</strain>
    </source>
</reference>
<feature type="transmembrane region" description="Helical" evidence="1">
    <location>
        <begin position="32"/>
        <end position="51"/>
    </location>
</feature>
<accession>A0A6S7BNG2</accession>
<dbReference type="Proteomes" id="UP000494214">
    <property type="component" value="Unassembled WGS sequence"/>
</dbReference>
<dbReference type="EMBL" id="CADIJM010000009">
    <property type="protein sequence ID" value="CAB3722072.1"/>
    <property type="molecule type" value="Genomic_DNA"/>
</dbReference>
<name>A0A6S7BNG2_9BURK</name>
<evidence type="ECO:0008006" key="4">
    <source>
        <dbReference type="Google" id="ProtNLM"/>
    </source>
</evidence>
<keyword evidence="1" id="KW-0472">Membrane</keyword>
<protein>
    <recommendedName>
        <fullName evidence="4">Glycosyltransferase RgtA/B/C/D-like domain-containing protein</fullName>
    </recommendedName>
</protein>
<organism evidence="2 3">
    <name type="scientific">Achromobacter animicus</name>
    <dbReference type="NCBI Taxonomy" id="1389935"/>
    <lineage>
        <taxon>Bacteria</taxon>
        <taxon>Pseudomonadati</taxon>
        <taxon>Pseudomonadota</taxon>
        <taxon>Betaproteobacteria</taxon>
        <taxon>Burkholderiales</taxon>
        <taxon>Alcaligenaceae</taxon>
        <taxon>Achromobacter</taxon>
    </lineage>
</organism>
<dbReference type="AlphaFoldDB" id="A0A6S7BNG2"/>
<sequence length="588" mass="65124">MAHPDHSVTLTPVSPLSISTPARLTSVATAKLPRLILLGLSLAYIVAGLFMRDPWKTDDAVGLATMITAIREGGLTWLLPQVGHLAHAEEGPLITWVGAISIWLFGPFIGDITAGRLPNLLWFGITASSVWYGTYLLGRRAEAQPLALPFGGEPEPRDYGRMLADAALLLLLATVGILQRTHETTVIPAIMACQALAFYSLARTVDRPVTGSTTLGIALAASFLTRGWVGALPIMVGVALAFYPRSQLWKCKRWMLWAAVLATGLILAWWIPASQGSEYWIRNWKTWNLSSFAIPGLHDAARTLRDLPWYLWPTWPLALLAIWRWRAWIYAPHIWVPLMLLVCSAVILFFVDEASDSEFVLLAVPCAVLGAFSLPTLRRGVVNTLDWFAVMCFSLTVATAWLGWVALHFHWPAQISRNIARQTTGYEPVISWVAFALAVLFTLGWIVLVVWRLRVRPQALWRGTVLSAGGLTVTWILLVLLWQPAVDYARSYRTVSGQLAQAIAQHKRPGECIRGLSLGSGQRASFLIFNNLSFPFDTRCTLVLQQTTNQSLRDGTAAYSEGAEVLWQGGRRADRSEVFRLLRTGVKP</sequence>
<evidence type="ECO:0000256" key="1">
    <source>
        <dbReference type="SAM" id="Phobius"/>
    </source>
</evidence>
<keyword evidence="1" id="KW-1133">Transmembrane helix</keyword>
<gene>
    <name evidence="2" type="ORF">LMG26690_04011</name>
</gene>
<keyword evidence="3" id="KW-1185">Reference proteome</keyword>
<feature type="transmembrane region" description="Helical" evidence="1">
    <location>
        <begin position="120"/>
        <end position="139"/>
    </location>
</feature>
<proteinExistence type="predicted"/>
<evidence type="ECO:0000313" key="3">
    <source>
        <dbReference type="Proteomes" id="UP000494214"/>
    </source>
</evidence>
<feature type="transmembrane region" description="Helical" evidence="1">
    <location>
        <begin position="185"/>
        <end position="202"/>
    </location>
</feature>